<dbReference type="CDD" id="cd20510">
    <property type="entry name" value="CYCLIN_CCNB3_rpt2"/>
    <property type="match status" value="1"/>
</dbReference>
<dbReference type="SMART" id="SM00385">
    <property type="entry name" value="CYCLIN"/>
    <property type="match status" value="2"/>
</dbReference>
<dbReference type="Gene3D" id="1.10.472.10">
    <property type="entry name" value="Cyclin-like"/>
    <property type="match status" value="2"/>
</dbReference>
<evidence type="ECO:0000259" key="7">
    <source>
        <dbReference type="SMART" id="SM01332"/>
    </source>
</evidence>
<organism evidence="8 9">
    <name type="scientific">Rhamnusium bicolor</name>
    <dbReference type="NCBI Taxonomy" id="1586634"/>
    <lineage>
        <taxon>Eukaryota</taxon>
        <taxon>Metazoa</taxon>
        <taxon>Ecdysozoa</taxon>
        <taxon>Arthropoda</taxon>
        <taxon>Hexapoda</taxon>
        <taxon>Insecta</taxon>
        <taxon>Pterygota</taxon>
        <taxon>Neoptera</taxon>
        <taxon>Endopterygota</taxon>
        <taxon>Coleoptera</taxon>
        <taxon>Polyphaga</taxon>
        <taxon>Cucujiformia</taxon>
        <taxon>Chrysomeloidea</taxon>
        <taxon>Cerambycidae</taxon>
        <taxon>Lepturinae</taxon>
        <taxon>Rhagiini</taxon>
        <taxon>Rhamnusium</taxon>
    </lineage>
</organism>
<accession>A0AAV8YMG8</accession>
<dbReference type="GO" id="GO:0005634">
    <property type="term" value="C:nucleus"/>
    <property type="evidence" value="ECO:0007669"/>
    <property type="project" value="UniProtKB-ARBA"/>
</dbReference>
<evidence type="ECO:0008006" key="10">
    <source>
        <dbReference type="Google" id="ProtNLM"/>
    </source>
</evidence>
<dbReference type="InterPro" id="IPR046965">
    <property type="entry name" value="Cyclin_A/B-like"/>
</dbReference>
<feature type="region of interest" description="Disordered" evidence="5">
    <location>
        <begin position="1"/>
        <end position="25"/>
    </location>
</feature>
<dbReference type="EMBL" id="JANEYF010002048">
    <property type="protein sequence ID" value="KAJ8952113.1"/>
    <property type="molecule type" value="Genomic_DNA"/>
</dbReference>
<evidence type="ECO:0000313" key="9">
    <source>
        <dbReference type="Proteomes" id="UP001162156"/>
    </source>
</evidence>
<dbReference type="FunFam" id="1.10.472.10:FF:000001">
    <property type="entry name" value="G2/mitotic-specific cyclin"/>
    <property type="match status" value="1"/>
</dbReference>
<dbReference type="Pfam" id="PF02984">
    <property type="entry name" value="Cyclin_C"/>
    <property type="match status" value="1"/>
</dbReference>
<dbReference type="Proteomes" id="UP001162156">
    <property type="component" value="Unassembled WGS sequence"/>
</dbReference>
<dbReference type="GO" id="GO:0051301">
    <property type="term" value="P:cell division"/>
    <property type="evidence" value="ECO:0007669"/>
    <property type="project" value="UniProtKB-KW"/>
</dbReference>
<name>A0AAV8YMG8_9CUCU</name>
<keyword evidence="9" id="KW-1185">Reference proteome</keyword>
<dbReference type="CDD" id="cd20508">
    <property type="entry name" value="CYCLIN_CCNB3_rpt1"/>
    <property type="match status" value="1"/>
</dbReference>
<dbReference type="PANTHER" id="PTHR10177">
    <property type="entry name" value="CYCLINS"/>
    <property type="match status" value="1"/>
</dbReference>
<dbReference type="GO" id="GO:0016538">
    <property type="term" value="F:cyclin-dependent protein serine/threonine kinase regulator activity"/>
    <property type="evidence" value="ECO:0007669"/>
    <property type="project" value="InterPro"/>
</dbReference>
<dbReference type="AlphaFoldDB" id="A0AAV8YMG8"/>
<dbReference type="SUPFAM" id="SSF47954">
    <property type="entry name" value="Cyclin-like"/>
    <property type="match status" value="2"/>
</dbReference>
<feature type="compositionally biased region" description="Basic and acidic residues" evidence="5">
    <location>
        <begin position="1"/>
        <end position="19"/>
    </location>
</feature>
<feature type="domain" description="Cyclin-like" evidence="6">
    <location>
        <begin position="273"/>
        <end position="357"/>
    </location>
</feature>
<comment type="caution">
    <text evidence="8">The sequence shown here is derived from an EMBL/GenBank/DDBJ whole genome shotgun (WGS) entry which is preliminary data.</text>
</comment>
<dbReference type="SMART" id="SM01332">
    <property type="entry name" value="Cyclin_C"/>
    <property type="match status" value="1"/>
</dbReference>
<dbReference type="Pfam" id="PF00134">
    <property type="entry name" value="Cyclin_N"/>
    <property type="match status" value="1"/>
</dbReference>
<keyword evidence="2 4" id="KW-0195">Cyclin</keyword>
<dbReference type="GO" id="GO:0044772">
    <property type="term" value="P:mitotic cell cycle phase transition"/>
    <property type="evidence" value="ECO:0007669"/>
    <property type="project" value="InterPro"/>
</dbReference>
<evidence type="ECO:0000259" key="6">
    <source>
        <dbReference type="SMART" id="SM00385"/>
    </source>
</evidence>
<keyword evidence="1" id="KW-0132">Cell division</keyword>
<dbReference type="PIRSF" id="PIRSF001771">
    <property type="entry name" value="Cyclin_A_B_D_E"/>
    <property type="match status" value="1"/>
</dbReference>
<proteinExistence type="inferred from homology"/>
<evidence type="ECO:0000256" key="2">
    <source>
        <dbReference type="ARBA" id="ARBA00023127"/>
    </source>
</evidence>
<evidence type="ECO:0000256" key="4">
    <source>
        <dbReference type="RuleBase" id="RU000383"/>
    </source>
</evidence>
<dbReference type="InterPro" id="IPR004367">
    <property type="entry name" value="Cyclin_C-dom"/>
</dbReference>
<evidence type="ECO:0000256" key="3">
    <source>
        <dbReference type="ARBA" id="ARBA00023306"/>
    </source>
</evidence>
<dbReference type="InterPro" id="IPR006671">
    <property type="entry name" value="Cyclin_N"/>
</dbReference>
<dbReference type="InterPro" id="IPR039361">
    <property type="entry name" value="Cyclin"/>
</dbReference>
<evidence type="ECO:0000313" key="8">
    <source>
        <dbReference type="EMBL" id="KAJ8952113.1"/>
    </source>
</evidence>
<evidence type="ECO:0000256" key="1">
    <source>
        <dbReference type="ARBA" id="ARBA00022618"/>
    </source>
</evidence>
<reference evidence="8" key="1">
    <citation type="journal article" date="2023" name="Insect Mol. Biol.">
        <title>Genome sequencing provides insights into the evolution of gene families encoding plant cell wall-degrading enzymes in longhorned beetles.</title>
        <authorList>
            <person name="Shin N.R."/>
            <person name="Okamura Y."/>
            <person name="Kirsch R."/>
            <person name="Pauchet Y."/>
        </authorList>
    </citation>
    <scope>NUCLEOTIDE SEQUENCE</scope>
    <source>
        <strain evidence="8">RBIC_L_NR</strain>
    </source>
</reference>
<sequence>MQHEEKRKADCSPSKENKTTKRTAFGDRNVNVNDILKSKITDEKNKIVIKQNVVTKKIVVQTKMLPSVKTVLKPRQNENLAPPPAPGNKIVTRAAIKSVVPNQTALKPKEVLKENNNANKVNKRLSNEFEKTDESLYYTALEEAFKAISLTPITITLYLLVMILHTSVPKKHLDSKPSKSTESSPCKEEGKVIVTSPSLVAQEMEAKLNLGNHQVPEYIEDYDKENWNDIFQVSHYAMDIFNYLKDRESSFQVSDYMDRQICLTRWMRSLLVDWMVEIQESFELNHETLYLGVKLVDLYLSKMTVGKETLQLVGAAAMFIASKYDERVPPSIDDFLYICDGAYTRRELIRMEINVLKICDFDLGIPISYRFLRRYARCAKITMPVLTLARYILEYSLMDYATVTILDSKLASAALYLSLKMKKISNWTATLEVLYRCLENRKGSNILLHFSGYKLDELMPVVHLLNNGLYKPAKAQLMTVRNKYSHKIFFEVAKTPLIKNEDL</sequence>
<dbReference type="InterPro" id="IPR036915">
    <property type="entry name" value="Cyclin-like_sf"/>
</dbReference>
<feature type="domain" description="Cyclin-like" evidence="6">
    <location>
        <begin position="370"/>
        <end position="467"/>
    </location>
</feature>
<comment type="similarity">
    <text evidence="4">Belongs to the cyclin family.</text>
</comment>
<keyword evidence="3" id="KW-0131">Cell cycle</keyword>
<evidence type="ECO:0000256" key="5">
    <source>
        <dbReference type="SAM" id="MobiDB-lite"/>
    </source>
</evidence>
<feature type="domain" description="Cyclin C-terminal" evidence="7">
    <location>
        <begin position="366"/>
        <end position="498"/>
    </location>
</feature>
<gene>
    <name evidence="8" type="ORF">NQ314_007606</name>
</gene>
<protein>
    <recommendedName>
        <fullName evidence="10">G2/mitotic-specific cyclin-B3</fullName>
    </recommendedName>
</protein>
<dbReference type="InterPro" id="IPR013763">
    <property type="entry name" value="Cyclin-like_dom"/>
</dbReference>